<evidence type="ECO:0000256" key="5">
    <source>
        <dbReference type="SAM" id="MobiDB-lite"/>
    </source>
</evidence>
<dbReference type="InterPro" id="IPR038363">
    <property type="entry name" value="LepA_C_sf"/>
</dbReference>
<name>A0ABP0RSZ4_9DINO</name>
<feature type="compositionally biased region" description="Basic and acidic residues" evidence="5">
    <location>
        <begin position="97"/>
        <end position="112"/>
    </location>
</feature>
<feature type="domain" description="GTP-binding protein LepA C-terminal" evidence="6">
    <location>
        <begin position="25"/>
        <end position="135"/>
    </location>
</feature>
<keyword evidence="3" id="KW-0648">Protein biosynthesis</keyword>
<keyword evidence="2" id="KW-0999">Mitochondrion inner membrane</keyword>
<organism evidence="7 8">
    <name type="scientific">Durusdinium trenchii</name>
    <dbReference type="NCBI Taxonomy" id="1381693"/>
    <lineage>
        <taxon>Eukaryota</taxon>
        <taxon>Sar</taxon>
        <taxon>Alveolata</taxon>
        <taxon>Dinophyceae</taxon>
        <taxon>Suessiales</taxon>
        <taxon>Symbiodiniaceae</taxon>
        <taxon>Durusdinium</taxon>
    </lineage>
</organism>
<keyword evidence="4" id="KW-0342">GTP-binding</keyword>
<evidence type="ECO:0000256" key="1">
    <source>
        <dbReference type="ARBA" id="ARBA00022741"/>
    </source>
</evidence>
<keyword evidence="8" id="KW-1185">Reference proteome</keyword>
<dbReference type="EMBL" id="CAXAMM010042239">
    <property type="protein sequence ID" value="CAK9103767.1"/>
    <property type="molecule type" value="Genomic_DNA"/>
</dbReference>
<evidence type="ECO:0000256" key="4">
    <source>
        <dbReference type="ARBA" id="ARBA00023134"/>
    </source>
</evidence>
<dbReference type="PANTHER" id="PTHR43512:SF4">
    <property type="entry name" value="TRANSLATION FACTOR GUF1 HOMOLOG, CHLOROPLASTIC"/>
    <property type="match status" value="1"/>
</dbReference>
<dbReference type="InterPro" id="IPR013842">
    <property type="entry name" value="LepA_CTD"/>
</dbReference>
<evidence type="ECO:0000313" key="7">
    <source>
        <dbReference type="EMBL" id="CAK9103767.1"/>
    </source>
</evidence>
<gene>
    <name evidence="7" type="ORF">SCF082_LOCUS48456</name>
</gene>
<dbReference type="GO" id="GO:0003746">
    <property type="term" value="F:translation elongation factor activity"/>
    <property type="evidence" value="ECO:0007669"/>
    <property type="project" value="UniProtKB-KW"/>
</dbReference>
<evidence type="ECO:0000256" key="3">
    <source>
        <dbReference type="ARBA" id="ARBA00022917"/>
    </source>
</evidence>
<evidence type="ECO:0000256" key="2">
    <source>
        <dbReference type="ARBA" id="ARBA00022792"/>
    </source>
</evidence>
<evidence type="ECO:0000313" key="8">
    <source>
        <dbReference type="Proteomes" id="UP001642464"/>
    </source>
</evidence>
<dbReference type="Pfam" id="PF06421">
    <property type="entry name" value="LepA_C"/>
    <property type="match status" value="1"/>
</dbReference>
<comment type="caution">
    <text evidence="7">The sequence shown here is derived from an EMBL/GenBank/DDBJ whole genome shotgun (WGS) entry which is preliminary data.</text>
</comment>
<reference evidence="7 8" key="1">
    <citation type="submission" date="2024-02" db="EMBL/GenBank/DDBJ databases">
        <authorList>
            <person name="Chen Y."/>
            <person name="Shah S."/>
            <person name="Dougan E. K."/>
            <person name="Thang M."/>
            <person name="Chan C."/>
        </authorList>
    </citation>
    <scope>NUCLEOTIDE SEQUENCE [LARGE SCALE GENOMIC DNA]</scope>
</reference>
<protein>
    <submittedName>
        <fullName evidence="7">Elongation factor 4 (EF-4) (Ribosomal back-translocase LepA)</fullName>
    </submittedName>
</protein>
<dbReference type="Proteomes" id="UP001642464">
    <property type="component" value="Unassembled WGS sequence"/>
</dbReference>
<keyword evidence="2" id="KW-0496">Mitochondrion</keyword>
<feature type="region of interest" description="Disordered" evidence="5">
    <location>
        <begin position="94"/>
        <end position="116"/>
    </location>
</feature>
<accession>A0ABP0RSZ4</accession>
<keyword evidence="2" id="KW-0472">Membrane</keyword>
<keyword evidence="7" id="KW-0251">Elongation factor</keyword>
<evidence type="ECO:0000259" key="6">
    <source>
        <dbReference type="Pfam" id="PF06421"/>
    </source>
</evidence>
<dbReference type="PANTHER" id="PTHR43512">
    <property type="entry name" value="TRANSLATION FACTOR GUF1-RELATED"/>
    <property type="match status" value="1"/>
</dbReference>
<dbReference type="InterPro" id="IPR006297">
    <property type="entry name" value="EF-4"/>
</dbReference>
<proteinExistence type="predicted"/>
<keyword evidence="1" id="KW-0547">Nucleotide-binding</keyword>
<dbReference type="Gene3D" id="3.30.70.2570">
    <property type="entry name" value="Elongation factor 4, C-terminal domain"/>
    <property type="match status" value="1"/>
</dbReference>
<sequence>MALPPLITSLLDTRRLHLYWVLVRLNGDDVDALSFFALRDRASEVSRRYLERLQNLIPAQLFDIAIQAVVGGKVVAKVRIKPLRRDVVAQKILSHGHSGDPSRKAKLLERQKEGKRRLREISKVQVPPEAFVAMVKM</sequence>